<evidence type="ECO:0000313" key="1">
    <source>
        <dbReference type="EMBL" id="KAG5660949.1"/>
    </source>
</evidence>
<proteinExistence type="predicted"/>
<dbReference type="Proteomes" id="UP000782241">
    <property type="component" value="Unassembled WGS sequence"/>
</dbReference>
<accession>A0A9P7H374</accession>
<gene>
    <name evidence="1" type="ORF">KAF25_002592</name>
</gene>
<sequence>MPCFAMVVPNFKCGFSVYPPLQPTPENTKRYSMFLARLASQFGGRTDANALSADKRILITPYTPRADPALVSEDTSSAFYCFMLLGQPKIPANPQHCDQFLSFSLEFRPDAGLEKSIVEGYVAEVYRLFKECFGESMKLTYWHGLRRTLSNKQRGYYTPEDVEKAEAEVRRLSLTGSDLGSKEGGIVA</sequence>
<comment type="caution">
    <text evidence="1">The sequence shown here is derived from an EMBL/GenBank/DDBJ whole genome shotgun (WGS) entry which is preliminary data.</text>
</comment>
<dbReference type="EMBL" id="JAGPUO010000008">
    <property type="protein sequence ID" value="KAG5660949.1"/>
    <property type="molecule type" value="Genomic_DNA"/>
</dbReference>
<dbReference type="AlphaFoldDB" id="A0A9P7H374"/>
<reference evidence="1" key="1">
    <citation type="submission" date="2021-04" db="EMBL/GenBank/DDBJ databases">
        <title>Draft genome of Fusarium avenaceum strain F156N33, isolated from an atmospheric sample in Virginia.</title>
        <authorList>
            <person name="Yang S."/>
            <person name="Vinatzer B.A."/>
            <person name="Coleman J."/>
        </authorList>
    </citation>
    <scope>NUCLEOTIDE SEQUENCE</scope>
    <source>
        <strain evidence="1">F156N33</strain>
    </source>
</reference>
<name>A0A9P7H374_9HYPO</name>
<evidence type="ECO:0000313" key="2">
    <source>
        <dbReference type="Proteomes" id="UP000782241"/>
    </source>
</evidence>
<organism evidence="1 2">
    <name type="scientific">Fusarium avenaceum</name>
    <dbReference type="NCBI Taxonomy" id="40199"/>
    <lineage>
        <taxon>Eukaryota</taxon>
        <taxon>Fungi</taxon>
        <taxon>Dikarya</taxon>
        <taxon>Ascomycota</taxon>
        <taxon>Pezizomycotina</taxon>
        <taxon>Sordariomycetes</taxon>
        <taxon>Hypocreomycetidae</taxon>
        <taxon>Hypocreales</taxon>
        <taxon>Nectriaceae</taxon>
        <taxon>Fusarium</taxon>
        <taxon>Fusarium tricinctum species complex</taxon>
    </lineage>
</organism>
<keyword evidence="2" id="KW-1185">Reference proteome</keyword>
<protein>
    <submittedName>
        <fullName evidence="1">Uncharacterized protein</fullName>
    </submittedName>
</protein>